<organism evidence="1 2">
    <name type="scientific">Bariatricus massiliensis</name>
    <dbReference type="NCBI Taxonomy" id="1745713"/>
    <lineage>
        <taxon>Bacteria</taxon>
        <taxon>Bacillati</taxon>
        <taxon>Bacillota</taxon>
        <taxon>Clostridia</taxon>
        <taxon>Lachnospirales</taxon>
        <taxon>Lachnospiraceae</taxon>
        <taxon>Bariatricus</taxon>
    </lineage>
</organism>
<dbReference type="EMBL" id="JAJCIS010000028">
    <property type="protein sequence ID" value="MCB7389494.1"/>
    <property type="molecule type" value="Genomic_DNA"/>
</dbReference>
<reference evidence="1 2" key="1">
    <citation type="submission" date="2021-10" db="EMBL/GenBank/DDBJ databases">
        <title>Collection of gut derived symbiotic bacterial strains cultured from healthy donors.</title>
        <authorList>
            <person name="Lin H."/>
            <person name="Littmann E."/>
            <person name="Kohout C."/>
            <person name="Pamer E.G."/>
        </authorList>
    </citation>
    <scope>NUCLEOTIDE SEQUENCE [LARGE SCALE GENOMIC DNA]</scope>
    <source>
        <strain evidence="1 2">DFI.1.165</strain>
    </source>
</reference>
<keyword evidence="2" id="KW-1185">Reference proteome</keyword>
<protein>
    <submittedName>
        <fullName evidence="1">Uncharacterized protein</fullName>
    </submittedName>
</protein>
<dbReference type="Proteomes" id="UP001299546">
    <property type="component" value="Unassembled WGS sequence"/>
</dbReference>
<sequence>MVVGSRELTEAEFLMPQCSDYVQTVFKNNGLFQ</sequence>
<evidence type="ECO:0000313" key="2">
    <source>
        <dbReference type="Proteomes" id="UP001299546"/>
    </source>
</evidence>
<gene>
    <name evidence="1" type="ORF">LIZ65_19615</name>
</gene>
<evidence type="ECO:0000313" key="1">
    <source>
        <dbReference type="EMBL" id="MCB7389494.1"/>
    </source>
</evidence>
<proteinExistence type="predicted"/>
<name>A0ABS8DMP6_9FIRM</name>
<accession>A0ABS8DMP6</accession>
<comment type="caution">
    <text evidence="1">The sequence shown here is derived from an EMBL/GenBank/DDBJ whole genome shotgun (WGS) entry which is preliminary data.</text>
</comment>